<gene>
    <name evidence="1" type="ORF">TWF730_004503</name>
</gene>
<dbReference type="AlphaFoldDB" id="A0AAV9U0R9"/>
<comment type="caution">
    <text evidence="1">The sequence shown here is derived from an EMBL/GenBank/DDBJ whole genome shotgun (WGS) entry which is preliminary data.</text>
</comment>
<reference evidence="1 2" key="1">
    <citation type="submission" date="2019-10" db="EMBL/GenBank/DDBJ databases">
        <authorList>
            <person name="Palmer J.M."/>
        </authorList>
    </citation>
    <scope>NUCLEOTIDE SEQUENCE [LARGE SCALE GENOMIC DNA]</scope>
    <source>
        <strain evidence="1 2">TWF730</strain>
    </source>
</reference>
<dbReference type="Proteomes" id="UP001373714">
    <property type="component" value="Unassembled WGS sequence"/>
</dbReference>
<proteinExistence type="predicted"/>
<dbReference type="EMBL" id="JAVHNS010000018">
    <property type="protein sequence ID" value="KAK6331422.1"/>
    <property type="molecule type" value="Genomic_DNA"/>
</dbReference>
<evidence type="ECO:0000313" key="2">
    <source>
        <dbReference type="Proteomes" id="UP001373714"/>
    </source>
</evidence>
<accession>A0AAV9U0R9</accession>
<sequence length="571" mass="64743">MPCHAFYRLWGYTDLRRNLENDRLFKAQSSLLTRGGKANQKPLCQPFPDPSDSNLGVIRVVGVMNHPGLANPIQALGLWEEKNFNCGSFLPRLVIYFQPGQETQIIDLRSFGGEWVYSNWKQIVPDDQYWKEFIAPELTEENKSGNGFVKKITRKNGDHNFAEDVDIVWDTQRPENSWIIDKRPALLARDASKSGFESRFKTELQTLLEQDKTQPLGDDEARALAVELTIMRQALMEQYGKWQMGRIDRHVKGLPQQKGGQFAKDAEADPPIYIMEPYRVWEQDSTAQKDQQVNGRVNNDQENNKDTLGLVEMKEEEDEDAASRIAAPSFMLPDSGPSISVKQEQGDLGTNHGEVLGIPAYMSNIYPANMASTVNMEYLGNNGLGIRNPWDNPVINRNPYTNNYAQELNIQSGLNKPWALSFDDVITLRQQNMLLAHSLLERRALEQAIANNGLLPIRPRPDMNQPIIPKPIRFPAPIPKFVNPTAANTRNGGGKRVLPPAEDIINSIEADQLRKAFVPNEVRQQPTWVQVQGQANEQQDRNPDRLQEAQDFIRDLLTRNKGGNRRSSKDP</sequence>
<protein>
    <submittedName>
        <fullName evidence="1">Uncharacterized protein</fullName>
    </submittedName>
</protein>
<keyword evidence="2" id="KW-1185">Reference proteome</keyword>
<name>A0AAV9U0R9_9PEZI</name>
<organism evidence="1 2">
    <name type="scientific">Orbilia blumenaviensis</name>
    <dbReference type="NCBI Taxonomy" id="1796055"/>
    <lineage>
        <taxon>Eukaryota</taxon>
        <taxon>Fungi</taxon>
        <taxon>Dikarya</taxon>
        <taxon>Ascomycota</taxon>
        <taxon>Pezizomycotina</taxon>
        <taxon>Orbiliomycetes</taxon>
        <taxon>Orbiliales</taxon>
        <taxon>Orbiliaceae</taxon>
        <taxon>Orbilia</taxon>
    </lineage>
</organism>
<evidence type="ECO:0000313" key="1">
    <source>
        <dbReference type="EMBL" id="KAK6331422.1"/>
    </source>
</evidence>